<evidence type="ECO:0000313" key="6">
    <source>
        <dbReference type="Proteomes" id="UP001161405"/>
    </source>
</evidence>
<evidence type="ECO:0000256" key="1">
    <source>
        <dbReference type="ARBA" id="ARBA00009410"/>
    </source>
</evidence>
<dbReference type="PANTHER" id="PTHR13847:SF280">
    <property type="entry name" value="D-AMINO ACID DEHYDROGENASE"/>
    <property type="match status" value="1"/>
</dbReference>
<feature type="transmembrane region" description="Helical" evidence="3">
    <location>
        <begin position="16"/>
        <end position="34"/>
    </location>
</feature>
<sequence length="450" mass="47703">MSVGSPEPSDKSHKKPVIAVVGAGVVGIATALALSERGFAVKIVDQRDDVAQATSCRNGAQLSYAYADAMAAPGLVAMATRILTGQETGLKFRLKPSLHNYSWLASFVREGSKERFLANTKRSLQIALRSKKQMDSWQNRYGFAFEHQTNGKLQILPNQQAVDDIAELVELKQSMGINQSVLTPQQAIAVEPALARFCGDMAGALYSPDEEVGDPYLFAKAALAQILSADSANEFLSGQRIKKLELSDGELVGLGTDNGVIKADGFVFALGHRAPKFARDLGVAIPVVPVAGYSLTFPLGASAPKHSITDIKAKAVICPLGGKLRIAGFADIGEIAEVPAENRVDQLRSVLTSRFPGAAIVSGDGNPWIGHRPVTPDSQPIVTGTKFENAFVNCGHGTLGWTMAAGTAADIASQISSKFSMNSNDIHRITTETLSAIDTDPSSEEQAISA</sequence>
<dbReference type="RefSeq" id="WP_284361540.1">
    <property type="nucleotide sequence ID" value="NZ_BSNI01000001.1"/>
</dbReference>
<keyword evidence="3" id="KW-0472">Membrane</keyword>
<dbReference type="InterPro" id="IPR006076">
    <property type="entry name" value="FAD-dep_OxRdtase"/>
</dbReference>
<evidence type="ECO:0000259" key="4">
    <source>
        <dbReference type="Pfam" id="PF01266"/>
    </source>
</evidence>
<comment type="caution">
    <text evidence="5">The sequence shown here is derived from an EMBL/GenBank/DDBJ whole genome shotgun (WGS) entry which is preliminary data.</text>
</comment>
<keyword evidence="3" id="KW-1133">Transmembrane helix</keyword>
<proteinExistence type="inferred from homology"/>
<keyword evidence="6" id="KW-1185">Reference proteome</keyword>
<feature type="domain" description="FAD dependent oxidoreductase" evidence="4">
    <location>
        <begin position="18"/>
        <end position="412"/>
    </location>
</feature>
<dbReference type="Pfam" id="PF01266">
    <property type="entry name" value="DAO"/>
    <property type="match status" value="1"/>
</dbReference>
<accession>A0ABQ5ULI0</accession>
<dbReference type="Proteomes" id="UP001161405">
    <property type="component" value="Unassembled WGS sequence"/>
</dbReference>
<dbReference type="InterPro" id="IPR036188">
    <property type="entry name" value="FAD/NAD-bd_sf"/>
</dbReference>
<gene>
    <name evidence="5" type="primary">dadA1</name>
    <name evidence="5" type="ORF">GCM10007879_03890</name>
</gene>
<keyword evidence="2" id="KW-0560">Oxidoreductase</keyword>
<name>A0ABQ5ULI0_9HYPH</name>
<protein>
    <submittedName>
        <fullName evidence="5">D-amino acid dehydrogenase 1</fullName>
    </submittedName>
</protein>
<evidence type="ECO:0000256" key="2">
    <source>
        <dbReference type="ARBA" id="ARBA00023002"/>
    </source>
</evidence>
<reference evidence="5" key="2">
    <citation type="submission" date="2023-01" db="EMBL/GenBank/DDBJ databases">
        <title>Draft genome sequence of Maritalea porphyrae strain NBRC 107169.</title>
        <authorList>
            <person name="Sun Q."/>
            <person name="Mori K."/>
        </authorList>
    </citation>
    <scope>NUCLEOTIDE SEQUENCE</scope>
    <source>
        <strain evidence="5">NBRC 107169</strain>
    </source>
</reference>
<dbReference type="SUPFAM" id="SSF51905">
    <property type="entry name" value="FAD/NAD(P)-binding domain"/>
    <property type="match status" value="1"/>
</dbReference>
<dbReference type="PANTHER" id="PTHR13847">
    <property type="entry name" value="SARCOSINE DEHYDROGENASE-RELATED"/>
    <property type="match status" value="1"/>
</dbReference>
<comment type="similarity">
    <text evidence="1">Belongs to the DadA oxidoreductase family.</text>
</comment>
<keyword evidence="3" id="KW-0812">Transmembrane</keyword>
<dbReference type="Gene3D" id="3.30.9.10">
    <property type="entry name" value="D-Amino Acid Oxidase, subunit A, domain 2"/>
    <property type="match status" value="1"/>
</dbReference>
<evidence type="ECO:0000256" key="3">
    <source>
        <dbReference type="SAM" id="Phobius"/>
    </source>
</evidence>
<dbReference type="SUPFAM" id="SSF54373">
    <property type="entry name" value="FAD-linked reductases, C-terminal domain"/>
    <property type="match status" value="1"/>
</dbReference>
<dbReference type="Gene3D" id="3.50.50.60">
    <property type="entry name" value="FAD/NAD(P)-binding domain"/>
    <property type="match status" value="2"/>
</dbReference>
<evidence type="ECO:0000313" key="5">
    <source>
        <dbReference type="EMBL" id="GLQ16140.1"/>
    </source>
</evidence>
<reference evidence="5" key="1">
    <citation type="journal article" date="2014" name="Int. J. Syst. Evol. Microbiol.">
        <title>Complete genome of a new Firmicutes species belonging to the dominant human colonic microbiota ('Ruminococcus bicirculans') reveals two chromosomes and a selective capacity to utilize plant glucans.</title>
        <authorList>
            <consortium name="NISC Comparative Sequencing Program"/>
            <person name="Wegmann U."/>
            <person name="Louis P."/>
            <person name="Goesmann A."/>
            <person name="Henrissat B."/>
            <person name="Duncan S.H."/>
            <person name="Flint H.J."/>
        </authorList>
    </citation>
    <scope>NUCLEOTIDE SEQUENCE</scope>
    <source>
        <strain evidence="5">NBRC 107169</strain>
    </source>
</reference>
<organism evidence="5 6">
    <name type="scientific">Maritalea porphyrae</name>
    <dbReference type="NCBI Taxonomy" id="880732"/>
    <lineage>
        <taxon>Bacteria</taxon>
        <taxon>Pseudomonadati</taxon>
        <taxon>Pseudomonadota</taxon>
        <taxon>Alphaproteobacteria</taxon>
        <taxon>Hyphomicrobiales</taxon>
        <taxon>Devosiaceae</taxon>
        <taxon>Maritalea</taxon>
    </lineage>
</organism>
<dbReference type="EMBL" id="BSNI01000001">
    <property type="protein sequence ID" value="GLQ16140.1"/>
    <property type="molecule type" value="Genomic_DNA"/>
</dbReference>